<evidence type="ECO:0000259" key="1">
    <source>
        <dbReference type="Pfam" id="PF09722"/>
    </source>
</evidence>
<feature type="domain" description="Antitoxin Xre/MbcA/ParS-like toxin-binding" evidence="1">
    <location>
        <begin position="71"/>
        <end position="115"/>
    </location>
</feature>
<reference evidence="3" key="1">
    <citation type="journal article" date="2014" name="BMC Genomics">
        <title>Genome sequencing of two Neorhizobium galegae strains reveals a noeT gene responsible for the unusual acetylation of the nodulation factors.</title>
        <authorList>
            <person name="Osterman J."/>
            <person name="Marsh J."/>
            <person name="Laine P.K."/>
            <person name="Zeng Z."/>
            <person name="Alatalo E."/>
            <person name="Sullivan J.T."/>
            <person name="Young J.P."/>
            <person name="Thomas-Oates J."/>
            <person name="Paulin L."/>
            <person name="Lindstrom K."/>
        </authorList>
    </citation>
    <scope>NUCLEOTIDE SEQUENCE [LARGE SCALE GENOMIC DNA]</scope>
    <source>
        <strain evidence="3">HAMBI 1141</strain>
    </source>
</reference>
<dbReference type="EMBL" id="HG938355">
    <property type="protein sequence ID" value="CDN53424.1"/>
    <property type="molecule type" value="Genomic_DNA"/>
</dbReference>
<protein>
    <submittedName>
        <fullName evidence="2">Mll9651 protein</fullName>
    </submittedName>
</protein>
<sequence length="120" mass="12963">MVGKTQRILDLGMPSMEAEAVSIRLGISKRELAETAGLSANTLQRKERAQSPAATTRIGEMAEIIHRVSEWAGSERQALAWYRAEPIPAFGGRTAESIVKNGKAAALRDYLDHLAIGGFA</sequence>
<organism evidence="2 3">
    <name type="scientific">Neorhizobium galegae bv. officinalis bv. officinalis str. HAMBI 1141</name>
    <dbReference type="NCBI Taxonomy" id="1028801"/>
    <lineage>
        <taxon>Bacteria</taxon>
        <taxon>Pseudomonadati</taxon>
        <taxon>Pseudomonadota</taxon>
        <taxon>Alphaproteobacteria</taxon>
        <taxon>Hyphomicrobiales</taxon>
        <taxon>Rhizobiaceae</taxon>
        <taxon>Rhizobium/Agrobacterium group</taxon>
        <taxon>Neorhizobium</taxon>
    </lineage>
</organism>
<evidence type="ECO:0000313" key="2">
    <source>
        <dbReference type="EMBL" id="CDN53424.1"/>
    </source>
</evidence>
<evidence type="ECO:0000313" key="3">
    <source>
        <dbReference type="Proteomes" id="UP000028186"/>
    </source>
</evidence>
<name>A0A068T5S5_NEOGA</name>
<dbReference type="KEGG" id="ngl:RG1141_CH10650"/>
<dbReference type="AlphaFoldDB" id="A0A068T5S5"/>
<accession>A0A068T5S5</accession>
<dbReference type="HOGENOM" id="CLU_135057_2_0_5"/>
<dbReference type="Proteomes" id="UP000028186">
    <property type="component" value="Chromosome I"/>
</dbReference>
<dbReference type="PATRIC" id="fig|1028801.3.peg.1092"/>
<proteinExistence type="predicted"/>
<dbReference type="InterPro" id="IPR024467">
    <property type="entry name" value="Xre/MbcA/ParS-like_toxin-bd"/>
</dbReference>
<dbReference type="Pfam" id="PF09722">
    <property type="entry name" value="Xre_MbcA_ParS_C"/>
    <property type="match status" value="1"/>
</dbReference>
<dbReference type="eggNOG" id="ENOG5031GPT">
    <property type="taxonomic scope" value="Bacteria"/>
</dbReference>
<gene>
    <name evidence="2" type="ORF">RG1141_CH10650</name>
</gene>